<comment type="catalytic activity">
    <reaction evidence="1">
        <text>Cleavage of a beta-linked Asp residue from the N-terminus of a polypeptide.</text>
        <dbReference type="EC" id="3.4.19.5"/>
    </reaction>
</comment>
<feature type="active site" description="Nucleophile" evidence="6">
    <location>
        <position position="204"/>
    </location>
</feature>
<dbReference type="GO" id="GO:0006508">
    <property type="term" value="P:proteolysis"/>
    <property type="evidence" value="ECO:0007669"/>
    <property type="project" value="UniProtKB-KW"/>
</dbReference>
<reference evidence="9 10" key="1">
    <citation type="submission" date="2023-11" db="EMBL/GenBank/DDBJ databases">
        <title>Dfirmibasis_genome.</title>
        <authorList>
            <person name="Edelbroek B."/>
            <person name="Kjellin J."/>
            <person name="Jerlstrom-Hultqvist J."/>
            <person name="Soderbom F."/>
        </authorList>
    </citation>
    <scope>NUCLEOTIDE SEQUENCE [LARGE SCALE GENOMIC DNA]</scope>
    <source>
        <strain evidence="9 10">TNS-C-14</strain>
    </source>
</reference>
<evidence type="ECO:0000256" key="3">
    <source>
        <dbReference type="ARBA" id="ARBA00022670"/>
    </source>
</evidence>
<evidence type="ECO:0000256" key="2">
    <source>
        <dbReference type="ARBA" id="ARBA00012879"/>
    </source>
</evidence>
<evidence type="ECO:0000256" key="6">
    <source>
        <dbReference type="PIRSR" id="PIRSR600246-1"/>
    </source>
</evidence>
<feature type="binding site" evidence="7">
    <location>
        <begin position="232"/>
        <end position="235"/>
    </location>
    <ligand>
        <name>substrate</name>
    </ligand>
</feature>
<evidence type="ECO:0000256" key="1">
    <source>
        <dbReference type="ARBA" id="ARBA00000306"/>
    </source>
</evidence>
<dbReference type="InterPro" id="IPR000246">
    <property type="entry name" value="Peptidase_T2"/>
</dbReference>
<evidence type="ECO:0000256" key="4">
    <source>
        <dbReference type="ARBA" id="ARBA00022801"/>
    </source>
</evidence>
<feature type="site" description="Cleavage; by autolysis" evidence="8">
    <location>
        <begin position="203"/>
        <end position="204"/>
    </location>
</feature>
<keyword evidence="10" id="KW-1185">Reference proteome</keyword>
<dbReference type="SUPFAM" id="SSF56235">
    <property type="entry name" value="N-terminal nucleophile aminohydrolases (Ntn hydrolases)"/>
    <property type="match status" value="1"/>
</dbReference>
<name>A0AAN7UIU6_9MYCE</name>
<dbReference type="EC" id="3.4.19.5" evidence="2"/>
<dbReference type="Proteomes" id="UP001344447">
    <property type="component" value="Unassembled WGS sequence"/>
</dbReference>
<proteinExistence type="predicted"/>
<gene>
    <name evidence="9" type="ORF">RB653_004203</name>
</gene>
<dbReference type="AlphaFoldDB" id="A0AAN7UIU6"/>
<dbReference type="GO" id="GO:0016811">
    <property type="term" value="F:hydrolase activity, acting on carbon-nitrogen (but not peptide) bonds, in linear amides"/>
    <property type="evidence" value="ECO:0007669"/>
    <property type="project" value="UniProtKB-ARBA"/>
</dbReference>
<dbReference type="FunFam" id="3.60.20.30:FF:000001">
    <property type="entry name" value="Isoaspartyl peptidase/L-asparaginase"/>
    <property type="match status" value="1"/>
</dbReference>
<evidence type="ECO:0000313" key="10">
    <source>
        <dbReference type="Proteomes" id="UP001344447"/>
    </source>
</evidence>
<dbReference type="GO" id="GO:0008798">
    <property type="term" value="F:beta-aspartyl-peptidase activity"/>
    <property type="evidence" value="ECO:0007669"/>
    <property type="project" value="UniProtKB-EC"/>
</dbReference>
<evidence type="ECO:0000256" key="8">
    <source>
        <dbReference type="PIRSR" id="PIRSR600246-3"/>
    </source>
</evidence>
<comment type="caution">
    <text evidence="9">The sequence shown here is derived from an EMBL/GenBank/DDBJ whole genome shotgun (WGS) entry which is preliminary data.</text>
</comment>
<accession>A0AAN7UIU6</accession>
<keyword evidence="4" id="KW-0378">Hydrolase</keyword>
<evidence type="ECO:0000313" key="9">
    <source>
        <dbReference type="EMBL" id="KAK5582618.1"/>
    </source>
</evidence>
<sequence length="343" mass="36588">MNNKSVLVIHGGAGVISKSTISGEKEQIFLNSLENILLAGKKILKQGGTSLDVVQEAVRLLEEDPIYNAGKGSVFTELGTNEMDAAIMDGRNLKAGAVGGVSVIRNPIIAARAVMEHTNHCLLVGKGAENFAKSKNLEIVEPSFFFTQNRYDQLLRAKEEKIQVLDHDGESLLEKEKNSSVDNSSTTTISVGVDPIDPKYKMGTVGAVCLDSFGNLAAATSTGGMTNKMHGRVGDTPIIGAGVYANKNVAVSSTGTGEAFMRTVAAFDIAAMMEYGGMSLKDASNKVVMEKLITVGDGGVICVDKHGNVEMPFNTEGMYRGYVIIDNNKPNDENDIITVSIYK</sequence>
<feature type="binding site" evidence="7">
    <location>
        <begin position="254"/>
        <end position="257"/>
    </location>
    <ligand>
        <name>substrate</name>
    </ligand>
</feature>
<keyword evidence="5" id="KW-0068">Autocatalytic cleavage</keyword>
<dbReference type="CDD" id="cd04701">
    <property type="entry name" value="Asparaginase_2"/>
    <property type="match status" value="1"/>
</dbReference>
<dbReference type="EMBL" id="JAVFKY010000001">
    <property type="protein sequence ID" value="KAK5582618.1"/>
    <property type="molecule type" value="Genomic_DNA"/>
</dbReference>
<dbReference type="PANTHER" id="PTHR10188">
    <property type="entry name" value="L-ASPARAGINASE"/>
    <property type="match status" value="1"/>
</dbReference>
<dbReference type="InterPro" id="IPR029055">
    <property type="entry name" value="Ntn_hydrolases_N"/>
</dbReference>
<dbReference type="PANTHER" id="PTHR10188:SF6">
    <property type="entry name" value="N(4)-(BETA-N-ACETYLGLUCOSAMINYL)-L-ASPARAGINASE"/>
    <property type="match status" value="1"/>
</dbReference>
<keyword evidence="3" id="KW-0645">Protease</keyword>
<evidence type="ECO:0000256" key="7">
    <source>
        <dbReference type="PIRSR" id="PIRSR600246-2"/>
    </source>
</evidence>
<organism evidence="9 10">
    <name type="scientific">Dictyostelium firmibasis</name>
    <dbReference type="NCBI Taxonomy" id="79012"/>
    <lineage>
        <taxon>Eukaryota</taxon>
        <taxon>Amoebozoa</taxon>
        <taxon>Evosea</taxon>
        <taxon>Eumycetozoa</taxon>
        <taxon>Dictyostelia</taxon>
        <taxon>Dictyosteliales</taxon>
        <taxon>Dictyosteliaceae</taxon>
        <taxon>Dictyostelium</taxon>
    </lineage>
</organism>
<dbReference type="Gene3D" id="3.60.20.30">
    <property type="entry name" value="(Glycosyl)asparaginase"/>
    <property type="match status" value="1"/>
</dbReference>
<protein>
    <recommendedName>
        <fullName evidence="2">beta-aspartyl-peptidase</fullName>
        <ecNumber evidence="2">3.4.19.5</ecNumber>
    </recommendedName>
</protein>
<evidence type="ECO:0000256" key="5">
    <source>
        <dbReference type="ARBA" id="ARBA00022813"/>
    </source>
</evidence>
<dbReference type="Pfam" id="PF01112">
    <property type="entry name" value="Asparaginase_2"/>
    <property type="match status" value="1"/>
</dbReference>